<sequence>MRSVTTIFLAGLACSDTLSAFLWSAVHFYFYGLKQDYTAPVRYPLCIFHDFSLYLAVLFHATSVWLTTTLGIQRCVIVVFPFKGPRLWTIRKSVFITIMAYLVSTLFFMPLFFMKTYSSHEILEGNSSITVCVSGMEPWFQQNNRLYDYTMAHYSFRAIFVQLLPCLSMFITTAVLAYKLRTEKILQRCKSANTDGQKSDVQHRQRTTLMIIIIMIIFLIVEIPTGIVFGIKLYEDLSEGTVIPENVDYPIAILQNFILLLSYHCNFWIYVGLSSRFRKTLKQILCGIRLKKRRAKDYLLGSSGSPYSSLTRHTAIRLHVVNGKNPNGQLYTPVD</sequence>
<keyword evidence="2 5" id="KW-0812">Transmembrane</keyword>
<dbReference type="PANTHER" id="PTHR47023:SF1">
    <property type="entry name" value="SEX PEPTIDE RECEPTOR"/>
    <property type="match status" value="1"/>
</dbReference>
<dbReference type="InterPro" id="IPR053071">
    <property type="entry name" value="GPCR1-related_rcpt"/>
</dbReference>
<evidence type="ECO:0000259" key="6">
    <source>
        <dbReference type="PROSITE" id="PS50262"/>
    </source>
</evidence>
<comment type="subcellular location">
    <subcellularLocation>
        <location evidence="1">Membrane</location>
    </subcellularLocation>
</comment>
<organism evidence="7 8">
    <name type="scientific">Pinctada imbricata</name>
    <name type="common">Atlantic pearl-oyster</name>
    <name type="synonym">Pinctada martensii</name>
    <dbReference type="NCBI Taxonomy" id="66713"/>
    <lineage>
        <taxon>Eukaryota</taxon>
        <taxon>Metazoa</taxon>
        <taxon>Spiralia</taxon>
        <taxon>Lophotrochozoa</taxon>
        <taxon>Mollusca</taxon>
        <taxon>Bivalvia</taxon>
        <taxon>Autobranchia</taxon>
        <taxon>Pteriomorphia</taxon>
        <taxon>Pterioida</taxon>
        <taxon>Pterioidea</taxon>
        <taxon>Pteriidae</taxon>
        <taxon>Pinctada</taxon>
    </lineage>
</organism>
<evidence type="ECO:0000256" key="5">
    <source>
        <dbReference type="SAM" id="Phobius"/>
    </source>
</evidence>
<dbReference type="GO" id="GO:0008528">
    <property type="term" value="F:G protein-coupled peptide receptor activity"/>
    <property type="evidence" value="ECO:0007669"/>
    <property type="project" value="InterPro"/>
</dbReference>
<feature type="transmembrane region" description="Helical" evidence="5">
    <location>
        <begin position="51"/>
        <end position="72"/>
    </location>
</feature>
<dbReference type="Proteomes" id="UP001186944">
    <property type="component" value="Unassembled WGS sequence"/>
</dbReference>
<keyword evidence="8" id="KW-1185">Reference proteome</keyword>
<evidence type="ECO:0000256" key="2">
    <source>
        <dbReference type="ARBA" id="ARBA00022692"/>
    </source>
</evidence>
<dbReference type="AlphaFoldDB" id="A0AA88XZC2"/>
<dbReference type="InterPro" id="IPR019427">
    <property type="entry name" value="7TM_GPCR_serpentine_rcpt_Srw"/>
</dbReference>
<evidence type="ECO:0000256" key="1">
    <source>
        <dbReference type="ARBA" id="ARBA00004370"/>
    </source>
</evidence>
<dbReference type="InterPro" id="IPR017452">
    <property type="entry name" value="GPCR_Rhodpsn_7TM"/>
</dbReference>
<keyword evidence="3 5" id="KW-1133">Transmembrane helix</keyword>
<evidence type="ECO:0000313" key="8">
    <source>
        <dbReference type="Proteomes" id="UP001186944"/>
    </source>
</evidence>
<dbReference type="EMBL" id="VSWD01000012">
    <property type="protein sequence ID" value="KAK3086194.1"/>
    <property type="molecule type" value="Genomic_DNA"/>
</dbReference>
<feature type="transmembrane region" description="Helical" evidence="5">
    <location>
        <begin position="154"/>
        <end position="178"/>
    </location>
</feature>
<feature type="domain" description="G-protein coupled receptors family 1 profile" evidence="6">
    <location>
        <begin position="1"/>
        <end position="270"/>
    </location>
</feature>
<dbReference type="PANTHER" id="PTHR47023">
    <property type="entry name" value="SEX PEPTIDE RECEPTOR"/>
    <property type="match status" value="1"/>
</dbReference>
<reference evidence="7" key="1">
    <citation type="submission" date="2019-08" db="EMBL/GenBank/DDBJ databases">
        <title>The improved chromosome-level genome for the pearl oyster Pinctada fucata martensii using PacBio sequencing and Hi-C.</title>
        <authorList>
            <person name="Zheng Z."/>
        </authorList>
    </citation>
    <scope>NUCLEOTIDE SEQUENCE</scope>
    <source>
        <strain evidence="7">ZZ-2019</strain>
        <tissue evidence="7">Adductor muscle</tissue>
    </source>
</reference>
<evidence type="ECO:0000256" key="4">
    <source>
        <dbReference type="ARBA" id="ARBA00023136"/>
    </source>
</evidence>
<dbReference type="SUPFAM" id="SSF81321">
    <property type="entry name" value="Family A G protein-coupled receptor-like"/>
    <property type="match status" value="1"/>
</dbReference>
<gene>
    <name evidence="7" type="ORF">FSP39_015029</name>
</gene>
<dbReference type="PROSITE" id="PS50262">
    <property type="entry name" value="G_PROTEIN_RECEP_F1_2"/>
    <property type="match status" value="1"/>
</dbReference>
<evidence type="ECO:0000256" key="3">
    <source>
        <dbReference type="ARBA" id="ARBA00022989"/>
    </source>
</evidence>
<evidence type="ECO:0000313" key="7">
    <source>
        <dbReference type="EMBL" id="KAK3086194.1"/>
    </source>
</evidence>
<keyword evidence="4 5" id="KW-0472">Membrane</keyword>
<proteinExistence type="predicted"/>
<comment type="caution">
    <text evidence="7">The sequence shown here is derived from an EMBL/GenBank/DDBJ whole genome shotgun (WGS) entry which is preliminary data.</text>
</comment>
<feature type="transmembrane region" description="Helical" evidence="5">
    <location>
        <begin position="208"/>
        <end position="231"/>
    </location>
</feature>
<feature type="transmembrane region" description="Helical" evidence="5">
    <location>
        <begin position="7"/>
        <end position="31"/>
    </location>
</feature>
<accession>A0AA88XZC2</accession>
<dbReference type="Pfam" id="PF10324">
    <property type="entry name" value="7TM_GPCR_Srw"/>
    <property type="match status" value="1"/>
</dbReference>
<dbReference type="Gene3D" id="1.20.1070.10">
    <property type="entry name" value="Rhodopsin 7-helix transmembrane proteins"/>
    <property type="match status" value="1"/>
</dbReference>
<feature type="transmembrane region" description="Helical" evidence="5">
    <location>
        <begin position="93"/>
        <end position="113"/>
    </location>
</feature>
<feature type="transmembrane region" description="Helical" evidence="5">
    <location>
        <begin position="251"/>
        <end position="273"/>
    </location>
</feature>
<name>A0AA88XZC2_PINIB</name>
<protein>
    <recommendedName>
        <fullName evidence="6">G-protein coupled receptors family 1 profile domain-containing protein</fullName>
    </recommendedName>
</protein>
<dbReference type="GO" id="GO:0016020">
    <property type="term" value="C:membrane"/>
    <property type="evidence" value="ECO:0007669"/>
    <property type="project" value="UniProtKB-SubCell"/>
</dbReference>